<organism evidence="4 5">
    <name type="scientific">Clostridium frigoris</name>
    <dbReference type="NCBI Taxonomy" id="205327"/>
    <lineage>
        <taxon>Bacteria</taxon>
        <taxon>Bacillati</taxon>
        <taxon>Bacillota</taxon>
        <taxon>Clostridia</taxon>
        <taxon>Eubacteriales</taxon>
        <taxon>Clostridiaceae</taxon>
        <taxon>Clostridium</taxon>
    </lineage>
</organism>
<evidence type="ECO:0000313" key="4">
    <source>
        <dbReference type="EMBL" id="MBU3159300.1"/>
    </source>
</evidence>
<reference evidence="4 5" key="1">
    <citation type="submission" date="2021-06" db="EMBL/GenBank/DDBJ databases">
        <title>Clostridia strains as spoilage organisms.</title>
        <authorList>
            <person name="Wambui J."/>
            <person name="Stephan R."/>
            <person name="Stevens M.J.A."/>
        </authorList>
    </citation>
    <scope>NUCLEOTIDE SEQUENCE [LARGE SCALE GENOMIC DNA]</scope>
    <source>
        <strain evidence="4 5">DSM 14204</strain>
    </source>
</reference>
<dbReference type="CDD" id="cd07989">
    <property type="entry name" value="LPLAT_AGPAT-like"/>
    <property type="match status" value="1"/>
</dbReference>
<proteinExistence type="predicted"/>
<protein>
    <submittedName>
        <fullName evidence="4">1-acyl-sn-glycerol-3-phosphate acyltransferase</fullName>
    </submittedName>
</protein>
<dbReference type="PANTHER" id="PTHR10434:SF40">
    <property type="entry name" value="1-ACYL-SN-GLYCEROL-3-PHOSPHATE ACYLTRANSFERASE"/>
    <property type="match status" value="1"/>
</dbReference>
<keyword evidence="1" id="KW-0808">Transferase</keyword>
<accession>A0ABS6BS40</accession>
<dbReference type="Proteomes" id="UP000776252">
    <property type="component" value="Unassembled WGS sequence"/>
</dbReference>
<comment type="caution">
    <text evidence="4">The sequence shown here is derived from an EMBL/GenBank/DDBJ whole genome shotgun (WGS) entry which is preliminary data.</text>
</comment>
<name>A0ABS6BS40_9CLOT</name>
<dbReference type="EMBL" id="JAHLDV010000008">
    <property type="protein sequence ID" value="MBU3159300.1"/>
    <property type="molecule type" value="Genomic_DNA"/>
</dbReference>
<dbReference type="SMART" id="SM00563">
    <property type="entry name" value="PlsC"/>
    <property type="match status" value="1"/>
</dbReference>
<dbReference type="GO" id="GO:0016746">
    <property type="term" value="F:acyltransferase activity"/>
    <property type="evidence" value="ECO:0007669"/>
    <property type="project" value="UniProtKB-KW"/>
</dbReference>
<evidence type="ECO:0000259" key="3">
    <source>
        <dbReference type="SMART" id="SM00563"/>
    </source>
</evidence>
<keyword evidence="5" id="KW-1185">Reference proteome</keyword>
<keyword evidence="2 4" id="KW-0012">Acyltransferase</keyword>
<sequence>MLSKSALGIINVLPDRVVSFIAKRLLDSYINKYANIKTQGMEKIKDIKSPIIFICNHLSNADGIILNKLLKDDNVTFLAGVKLTDNRLTKLGFFVAKTIQVHPNSPDKDAISKIVSTLKQGNNIMMFPEGTRSRSGKMIEGKRGIILMAKLSKATILPMGIWGTEKLLPISEKDMALEKFHHADVNISIGDPIMLQAKDKDEARDEYYDRVMNEIMSGVAVLLPEQYRGVYSKINR</sequence>
<gene>
    <name evidence="4" type="ORF">KPL37_05950</name>
</gene>
<feature type="domain" description="Phospholipid/glycerol acyltransferase" evidence="3">
    <location>
        <begin position="51"/>
        <end position="164"/>
    </location>
</feature>
<evidence type="ECO:0000313" key="5">
    <source>
        <dbReference type="Proteomes" id="UP000776252"/>
    </source>
</evidence>
<dbReference type="InterPro" id="IPR002123">
    <property type="entry name" value="Plipid/glycerol_acylTrfase"/>
</dbReference>
<evidence type="ECO:0000256" key="1">
    <source>
        <dbReference type="ARBA" id="ARBA00022679"/>
    </source>
</evidence>
<dbReference type="Pfam" id="PF01553">
    <property type="entry name" value="Acyltransferase"/>
    <property type="match status" value="1"/>
</dbReference>
<dbReference type="RefSeq" id="WP_216146564.1">
    <property type="nucleotide sequence ID" value="NZ_JAHLDV010000008.1"/>
</dbReference>
<dbReference type="PANTHER" id="PTHR10434">
    <property type="entry name" value="1-ACYL-SN-GLYCEROL-3-PHOSPHATE ACYLTRANSFERASE"/>
    <property type="match status" value="1"/>
</dbReference>
<evidence type="ECO:0000256" key="2">
    <source>
        <dbReference type="ARBA" id="ARBA00023315"/>
    </source>
</evidence>